<comment type="subcellular location">
    <subcellularLocation>
        <location evidence="1">Cell envelope</location>
    </subcellularLocation>
</comment>
<dbReference type="InterPro" id="IPR011053">
    <property type="entry name" value="Single_hybrid_motif"/>
</dbReference>
<accession>A0A378NSP0</accession>
<dbReference type="AlphaFoldDB" id="A0A378NSP0"/>
<dbReference type="EMBL" id="UGPP01000001">
    <property type="protein sequence ID" value="STY71381.1"/>
    <property type="molecule type" value="Genomic_DNA"/>
</dbReference>
<gene>
    <name evidence="6" type="ORF">NCTC10571_01537</name>
</gene>
<keyword evidence="4" id="KW-0472">Membrane</keyword>
<evidence type="ECO:0000256" key="1">
    <source>
        <dbReference type="ARBA" id="ARBA00004196"/>
    </source>
</evidence>
<dbReference type="RefSeq" id="WP_022228312.1">
    <property type="nucleotide sequence ID" value="NZ_UGPP01000001.1"/>
</dbReference>
<protein>
    <submittedName>
        <fullName evidence="6">Putative efflux pump membrane fusion protein</fullName>
    </submittedName>
</protein>
<dbReference type="Proteomes" id="UP000255234">
    <property type="component" value="Unassembled WGS sequence"/>
</dbReference>
<dbReference type="Gene3D" id="1.10.287.470">
    <property type="entry name" value="Helix hairpin bin"/>
    <property type="match status" value="1"/>
</dbReference>
<evidence type="ECO:0000256" key="3">
    <source>
        <dbReference type="SAM" id="Coils"/>
    </source>
</evidence>
<evidence type="ECO:0000256" key="2">
    <source>
        <dbReference type="ARBA" id="ARBA00023054"/>
    </source>
</evidence>
<dbReference type="Gene3D" id="2.40.50.100">
    <property type="match status" value="2"/>
</dbReference>
<dbReference type="InterPro" id="IPR050465">
    <property type="entry name" value="UPF0194_transport"/>
</dbReference>
<keyword evidence="4" id="KW-0812">Transmembrane</keyword>
<evidence type="ECO:0000313" key="6">
    <source>
        <dbReference type="EMBL" id="STY71381.1"/>
    </source>
</evidence>
<dbReference type="PANTHER" id="PTHR32347">
    <property type="entry name" value="EFFLUX SYSTEM COMPONENT YKNX-RELATED"/>
    <property type="match status" value="1"/>
</dbReference>
<dbReference type="InterPro" id="IPR000089">
    <property type="entry name" value="Biotin_lipoyl"/>
</dbReference>
<proteinExistence type="predicted"/>
<feature type="domain" description="Lipoyl-binding" evidence="5">
    <location>
        <begin position="35"/>
        <end position="83"/>
    </location>
</feature>
<organism evidence="6 7">
    <name type="scientific">Megamonas hypermegale</name>
    <dbReference type="NCBI Taxonomy" id="158847"/>
    <lineage>
        <taxon>Bacteria</taxon>
        <taxon>Bacillati</taxon>
        <taxon>Bacillota</taxon>
        <taxon>Negativicutes</taxon>
        <taxon>Selenomonadales</taxon>
        <taxon>Selenomonadaceae</taxon>
        <taxon>Megamonas</taxon>
    </lineage>
</organism>
<keyword evidence="4" id="KW-1133">Transmembrane helix</keyword>
<dbReference type="SUPFAM" id="SSF51230">
    <property type="entry name" value="Single hybrid motif"/>
    <property type="match status" value="1"/>
</dbReference>
<feature type="transmembrane region" description="Helical" evidence="4">
    <location>
        <begin position="12"/>
        <end position="32"/>
    </location>
</feature>
<name>A0A378NSP0_9FIRM</name>
<sequence>MEKDITKKIKPFIIYSVPIILLIAVVAIFGVYKWNQGQGIININDAKLTSSKVMVVAQNDGTLTELLVNDGDKVEAGQVIAKMKVVVTPEQIEALQKAYDEAKVNYDNLEQQVKASMVVSQPVVTSSSTGNVAAAQARLDAAAANKQKMDKLYSIGAVSATQYAEAQSEYAAAQSALAAASTPQVVEQQASVSSAPSKELSEALATAQIQLNQAKAALDQAQSDDNFADITAPVSGIIYLTDFKQGDELKQGDVFINVGNTKNLWVEAPLTEEQYAKVRQGQFVHYSVDDMDLTGTVLEVTHQDSEDEENKNLVTAAKISFPDELKDKVLPGADVTVQITIDR</sequence>
<evidence type="ECO:0000256" key="4">
    <source>
        <dbReference type="SAM" id="Phobius"/>
    </source>
</evidence>
<evidence type="ECO:0000259" key="5">
    <source>
        <dbReference type="Pfam" id="PF00364"/>
    </source>
</evidence>
<dbReference type="Pfam" id="PF00364">
    <property type="entry name" value="Biotin_lipoyl"/>
    <property type="match status" value="1"/>
</dbReference>
<evidence type="ECO:0000313" key="7">
    <source>
        <dbReference type="Proteomes" id="UP000255234"/>
    </source>
</evidence>
<dbReference type="SUPFAM" id="SSF111369">
    <property type="entry name" value="HlyD-like secretion proteins"/>
    <property type="match status" value="1"/>
</dbReference>
<reference evidence="6 7" key="1">
    <citation type="submission" date="2018-06" db="EMBL/GenBank/DDBJ databases">
        <authorList>
            <consortium name="Pathogen Informatics"/>
            <person name="Doyle S."/>
        </authorList>
    </citation>
    <scope>NUCLEOTIDE SEQUENCE [LARGE SCALE GENOMIC DNA]</scope>
    <source>
        <strain evidence="6 7">NCTC10571</strain>
    </source>
</reference>
<dbReference type="GO" id="GO:0030313">
    <property type="term" value="C:cell envelope"/>
    <property type="evidence" value="ECO:0007669"/>
    <property type="project" value="UniProtKB-SubCell"/>
</dbReference>
<feature type="coiled-coil region" evidence="3">
    <location>
        <begin position="197"/>
        <end position="224"/>
    </location>
</feature>
<dbReference type="Gene3D" id="2.40.30.170">
    <property type="match status" value="1"/>
</dbReference>
<keyword evidence="2 3" id="KW-0175">Coiled coil</keyword>